<gene>
    <name evidence="2" type="ORF">QO231_09180</name>
</gene>
<evidence type="ECO:0000313" key="3">
    <source>
        <dbReference type="Proteomes" id="UP001255416"/>
    </source>
</evidence>
<keyword evidence="3" id="KW-1185">Reference proteome</keyword>
<evidence type="ECO:0000256" key="1">
    <source>
        <dbReference type="SAM" id="Phobius"/>
    </source>
</evidence>
<reference evidence="3" key="1">
    <citation type="submission" date="2023-05" db="EMBL/GenBank/DDBJ databases">
        <title>Sedimentitalea sp. nov. JM2-8.</title>
        <authorList>
            <person name="Huang J."/>
        </authorList>
    </citation>
    <scope>NUCLEOTIDE SEQUENCE [LARGE SCALE GENOMIC DNA]</scope>
    <source>
        <strain evidence="3">KHS03</strain>
    </source>
</reference>
<proteinExistence type="predicted"/>
<dbReference type="PANTHER" id="PTHR35813">
    <property type="entry name" value="INNER MEMBRANE PROTEIN YBAN"/>
    <property type="match status" value="1"/>
</dbReference>
<organism evidence="2 3">
    <name type="scientific">Sedimentitalea todarodis</name>
    <dbReference type="NCBI Taxonomy" id="1631240"/>
    <lineage>
        <taxon>Bacteria</taxon>
        <taxon>Pseudomonadati</taxon>
        <taxon>Pseudomonadota</taxon>
        <taxon>Alphaproteobacteria</taxon>
        <taxon>Rhodobacterales</taxon>
        <taxon>Paracoccaceae</taxon>
        <taxon>Sedimentitalea</taxon>
    </lineage>
</organism>
<evidence type="ECO:0000313" key="2">
    <source>
        <dbReference type="EMBL" id="MDU9004026.1"/>
    </source>
</evidence>
<dbReference type="Proteomes" id="UP001255416">
    <property type="component" value="Unassembled WGS sequence"/>
</dbReference>
<protein>
    <submittedName>
        <fullName evidence="2">YbaN family protein</fullName>
    </submittedName>
</protein>
<dbReference type="InterPro" id="IPR007401">
    <property type="entry name" value="DUF454"/>
</dbReference>
<keyword evidence="1" id="KW-1133">Transmembrane helix</keyword>
<keyword evidence="1" id="KW-0472">Membrane</keyword>
<dbReference type="Pfam" id="PF04304">
    <property type="entry name" value="DUF454"/>
    <property type="match status" value="1"/>
</dbReference>
<sequence>MNVGAQPVPRPAAFTTGAERFMVAPVRKALAVTQETPKIPKQERRALVRLAWNVAGSVALLLGLIGVVLPVLPTTPFVLVAAFAFSNGSPRMRQWLVSHAVFGPLIADWEAHGAIARPIKRLSCAIMAGVFLVSVIAGVALPILIVQALCLGGAAAYVLSRPDGPQ</sequence>
<dbReference type="EMBL" id="JASMWN010000005">
    <property type="protein sequence ID" value="MDU9004026.1"/>
    <property type="molecule type" value="Genomic_DNA"/>
</dbReference>
<keyword evidence="1" id="KW-0812">Transmembrane</keyword>
<dbReference type="PANTHER" id="PTHR35813:SF1">
    <property type="entry name" value="INNER MEMBRANE PROTEIN YBAN"/>
    <property type="match status" value="1"/>
</dbReference>
<feature type="transmembrane region" description="Helical" evidence="1">
    <location>
        <begin position="50"/>
        <end position="72"/>
    </location>
</feature>
<accession>A0ABU3VCX7</accession>
<name>A0ABU3VCX7_9RHOB</name>
<comment type="caution">
    <text evidence="2">The sequence shown here is derived from an EMBL/GenBank/DDBJ whole genome shotgun (WGS) entry which is preliminary data.</text>
</comment>
<feature type="transmembrane region" description="Helical" evidence="1">
    <location>
        <begin position="130"/>
        <end position="159"/>
    </location>
</feature>